<name>A0A7C4LKZ3_9PLAN</name>
<sequence>MPLFESRTELERPPEEVFAFLTRPANLQAIAPKDMDLVFVEAPEVLSLGSRLVFKVQGFGVVQQIEHEIISFDPPRGFTEKMTRGPLAYWQHDYLLEPHGKGAILWNRIQFEPPGGLLGLILTAERLLDHLEQSHARRSAALKQALAR</sequence>
<proteinExistence type="predicted"/>
<protein>
    <recommendedName>
        <fullName evidence="2">SRPBCC family protein</fullName>
    </recommendedName>
</protein>
<comment type="caution">
    <text evidence="1">The sequence shown here is derived from an EMBL/GenBank/DDBJ whole genome shotgun (WGS) entry which is preliminary data.</text>
</comment>
<dbReference type="SUPFAM" id="SSF55961">
    <property type="entry name" value="Bet v1-like"/>
    <property type="match status" value="1"/>
</dbReference>
<dbReference type="InterPro" id="IPR019587">
    <property type="entry name" value="Polyketide_cyclase/dehydratase"/>
</dbReference>
<dbReference type="Pfam" id="PF10604">
    <property type="entry name" value="Polyketide_cyc2"/>
    <property type="match status" value="1"/>
</dbReference>
<organism evidence="1">
    <name type="scientific">Schlesneria paludicola</name>
    <dbReference type="NCBI Taxonomy" id="360056"/>
    <lineage>
        <taxon>Bacteria</taxon>
        <taxon>Pseudomonadati</taxon>
        <taxon>Planctomycetota</taxon>
        <taxon>Planctomycetia</taxon>
        <taxon>Planctomycetales</taxon>
        <taxon>Planctomycetaceae</taxon>
        <taxon>Schlesneria</taxon>
    </lineage>
</organism>
<evidence type="ECO:0000313" key="1">
    <source>
        <dbReference type="EMBL" id="HGT38219.1"/>
    </source>
</evidence>
<reference evidence="1" key="1">
    <citation type="journal article" date="2020" name="mSystems">
        <title>Genome- and Community-Level Interaction Insights into Carbon Utilization and Element Cycling Functions of Hydrothermarchaeota in Hydrothermal Sediment.</title>
        <authorList>
            <person name="Zhou Z."/>
            <person name="Liu Y."/>
            <person name="Xu W."/>
            <person name="Pan J."/>
            <person name="Luo Z.H."/>
            <person name="Li M."/>
        </authorList>
    </citation>
    <scope>NUCLEOTIDE SEQUENCE [LARGE SCALE GENOMIC DNA]</scope>
    <source>
        <strain evidence="1">SpSt-508</strain>
    </source>
</reference>
<dbReference type="Gene3D" id="3.30.530.20">
    <property type="match status" value="1"/>
</dbReference>
<dbReference type="AlphaFoldDB" id="A0A7C4LKZ3"/>
<accession>A0A7C4LKZ3</accession>
<evidence type="ECO:0008006" key="2">
    <source>
        <dbReference type="Google" id="ProtNLM"/>
    </source>
</evidence>
<dbReference type="InterPro" id="IPR023393">
    <property type="entry name" value="START-like_dom_sf"/>
</dbReference>
<gene>
    <name evidence="1" type="ORF">ENS64_02980</name>
</gene>
<dbReference type="EMBL" id="DSVQ01000006">
    <property type="protein sequence ID" value="HGT38219.1"/>
    <property type="molecule type" value="Genomic_DNA"/>
</dbReference>